<name>A0ACC5XKR2_PANGG</name>
<evidence type="ECO:0000313" key="1">
    <source>
        <dbReference type="EMBL" id="MCI4391757.1"/>
    </source>
</evidence>
<proteinExistence type="predicted"/>
<keyword evidence="2" id="KW-1185">Reference proteome</keyword>
<evidence type="ECO:0000313" key="2">
    <source>
        <dbReference type="Proteomes" id="UP000829447"/>
    </source>
</evidence>
<dbReference type="Proteomes" id="UP000829447">
    <property type="component" value="Linkage Group LG23"/>
</dbReference>
<accession>A0ACC5XKR2</accession>
<protein>
    <submittedName>
        <fullName evidence="1">Uncharacterized protein</fullName>
    </submittedName>
</protein>
<comment type="caution">
    <text evidence="1">The sequence shown here is derived from an EMBL/GenBank/DDBJ whole genome shotgun (WGS) entry which is preliminary data.</text>
</comment>
<reference evidence="1 2" key="1">
    <citation type="journal article" date="2022" name="bioRxiv">
        <title>An ancient truncated duplication of the anti-Mullerian hormone receptor type 2 gene is a potential conserved master sex determinant in the Pangasiidae catfish family.</title>
        <authorList>
            <person name="Wen M."/>
            <person name="Pan Q."/>
            <person name="Jouanno E."/>
            <person name="Montfort J."/>
            <person name="Zahm M."/>
            <person name="Cabau C."/>
            <person name="Klopp C."/>
            <person name="Iampietro C."/>
            <person name="Roques C."/>
            <person name="Bouchez O."/>
            <person name="Castinel A."/>
            <person name="Donnadieu C."/>
            <person name="Parrinello H."/>
            <person name="Poncet C."/>
            <person name="Belmonte E."/>
            <person name="Gautier V."/>
            <person name="Avarre J.-C."/>
            <person name="Dugue R."/>
            <person name="Gustiano R."/>
            <person name="Ha T.T.T."/>
            <person name="Campet M."/>
            <person name="Sriphairoj K."/>
            <person name="Ribolli J."/>
            <person name="de Almeida F.L."/>
            <person name="Desvignes T."/>
            <person name="Postlethwait J.H."/>
            <person name="Bucao C.F."/>
            <person name="Robinson-Rechavi M."/>
            <person name="Bobe J."/>
            <person name="Herpin A."/>
            <person name="Guiguen Y."/>
        </authorList>
    </citation>
    <scope>NUCLEOTIDE SEQUENCE [LARGE SCALE GENOMIC DNA]</scope>
    <source>
        <strain evidence="1">YG-Dec2019</strain>
    </source>
</reference>
<gene>
    <name evidence="1" type="ORF">PGIGA_G00137980</name>
</gene>
<organism evidence="1 2">
    <name type="scientific">Pangasianodon gigas</name>
    <name type="common">Mekong giant catfish</name>
    <name type="synonym">Pangasius gigas</name>
    <dbReference type="NCBI Taxonomy" id="30993"/>
    <lineage>
        <taxon>Eukaryota</taxon>
        <taxon>Metazoa</taxon>
        <taxon>Chordata</taxon>
        <taxon>Craniata</taxon>
        <taxon>Vertebrata</taxon>
        <taxon>Euteleostomi</taxon>
        <taxon>Actinopterygii</taxon>
        <taxon>Neopterygii</taxon>
        <taxon>Teleostei</taxon>
        <taxon>Ostariophysi</taxon>
        <taxon>Siluriformes</taxon>
        <taxon>Pangasiidae</taxon>
        <taxon>Pangasianodon</taxon>
    </lineage>
</organism>
<sequence>MYAVFRQAHHPTAVEFSVYCNFISSEEKNLVVAGTSQLYSSAKSEKSSDGKSRKEKLEQVASFSLFGNVMSMASVQLVGTNRDALLLSFKDAKLSVVEYDPGTHDLKTLSLHFFEEPELRDGFVQNVHIPIVRVDPENRCAVMLVYGTQLVVLPFRKDTLTDEQEGIVGEGQKSSFLPSYIIDVRELDEKLLNIIDMKFLHGYYEPTLLILYEPNQTWPGQKSSFLPSYIIDVRELDEKLLNIIDMKFLHGYYEPTLLILYEPNQTWPGRVAVRQDTCSIVAISLNIMQKVHPVIWSLSNLPFDCTQKSSFLPSYIIDVRELDEKLLNIIDMKFLHGYYEPTLLILYEPNQTWPGRVAVRQDTCSIVAISLNIMQKVHPVIWSLSNLPFDCTQVMAVPKPIGGVVVFAVNSLLYLNQSVPPFGVSLNSQTNGTTAFPLRGVVVFAVNSLLYLNQSVPPFGVSLNSQTNGTTAFPLRVQEEVKLTLDCSQAAFITSDKMVISLKGGEIYVLTLITDGMRSVRAFHFDKAAASVLTTCMVTMEPGFLFLGSRLGNSLLLRYTEKLQESATDDGKEKERDKEKDKQEEPPNKKKRMDSNTNWTAGKASMLDELDEIEVYGSEAQSGTQLATYSFEVCDSILNIGPCVNASMGEPAFLSEEFQSNPEPDLEVVVCSGYGKNGALSVLQRSIRPQVVTTFELPGCHDMWTVISNEEKPEQPPAEGESETQEDAEKQELTVEDEKNKHGFLILSREDSTMILQTGQEIMELDTSGFATQGPTVYAGNIGDNKYIIQVSPMGIRLLEGVTQLHFIPVDLGSPIIHCSVADPYVVIMTAEGVASMFVLKSDSYMGKTHRLALHKPHLHTSRVITLCAYRDVSGMFTTENKVAFLTREETVSRSQSEAEPLIHDLGTTVDDEEEMLYGDSNPLTSPDKDEFSRSAAPSQSERPGAQSKHEPTHWCMVVRENGVMEIYQLPDWRLVFLVKNFPVGQRVLVDSSAGQSAAQGETKKEEVTRQGEIPLVKEVSLVSLGYNHSRPYLLAHVDQELLIYEAFPYDQQQGQSSNLKVRFKKMPHNINFREKKSKLKKDKKPEVPGEESAGVKGHVARFRYFKDISGYSGVFICGPSPHWMFVTSRGAMRLHPMTIDGPIESFSPFHNVNCPKGFLYFNKQGELRISVLPTYLSYDAPWPVRKIPLRCTVHYVNYHVESKVYAVCSSIKEPCTRIPRMTGEEKEYEVIDRDERYINPQQEKFSIQLISPVSWEAIPNTRIDLEEWEHVTCMKTVALKSQETVSGLKGYVAIGTCLMQGEEVTCRGRIFLWSLKDNELTGMAFIDTQLYIHQMYSIKNFILAADVMKSISLLRYQEESKTLSLVSRDAKPLEVYSIEFMVDNGQLGFLVSDRDKNLLVYMYLPEAKESFGGLRLLRRADFNAGAHVNTFWRMPCRGVLDPASKKALSWDNKHITWFATLDGGIGLLLPMQEKTYRRLLMLQNALTTMLPHHAGLNPKAFRMLHTDRRTLQNAVRNILDGELLNKYLYLSTMERSELAKKIGTTADIILEDLLEMDRVTAHF</sequence>
<dbReference type="EMBL" id="CM040476">
    <property type="protein sequence ID" value="MCI4391757.1"/>
    <property type="molecule type" value="Genomic_DNA"/>
</dbReference>